<feature type="non-terminal residue" evidence="1">
    <location>
        <position position="69"/>
    </location>
</feature>
<keyword evidence="2" id="KW-1185">Reference proteome</keyword>
<sequence length="69" mass="7549">PRRGYSPIGQRVISPAPGSKGGSYSLIMWVKNKEGKGVVESFGEEGDYLVMDNASFHRAPDKRKELGLP</sequence>
<dbReference type="OrthoDB" id="2446817at2759"/>
<evidence type="ECO:0000313" key="2">
    <source>
        <dbReference type="Proteomes" id="UP000789739"/>
    </source>
</evidence>
<evidence type="ECO:0000313" key="1">
    <source>
        <dbReference type="EMBL" id="CAG8677497.1"/>
    </source>
</evidence>
<reference evidence="1" key="1">
    <citation type="submission" date="2021-06" db="EMBL/GenBank/DDBJ databases">
        <authorList>
            <person name="Kallberg Y."/>
            <person name="Tangrot J."/>
            <person name="Rosling A."/>
        </authorList>
    </citation>
    <scope>NUCLEOTIDE SEQUENCE</scope>
    <source>
        <strain evidence="1">BR232B</strain>
    </source>
</reference>
<name>A0A9N9HI58_9GLOM</name>
<comment type="caution">
    <text evidence="1">The sequence shown here is derived from an EMBL/GenBank/DDBJ whole genome shotgun (WGS) entry which is preliminary data.</text>
</comment>
<organism evidence="1 2">
    <name type="scientific">Paraglomus brasilianum</name>
    <dbReference type="NCBI Taxonomy" id="144538"/>
    <lineage>
        <taxon>Eukaryota</taxon>
        <taxon>Fungi</taxon>
        <taxon>Fungi incertae sedis</taxon>
        <taxon>Mucoromycota</taxon>
        <taxon>Glomeromycotina</taxon>
        <taxon>Glomeromycetes</taxon>
        <taxon>Paraglomerales</taxon>
        <taxon>Paraglomeraceae</taxon>
        <taxon>Paraglomus</taxon>
    </lineage>
</organism>
<dbReference type="EMBL" id="CAJVPI010006163">
    <property type="protein sequence ID" value="CAG8677497.1"/>
    <property type="molecule type" value="Genomic_DNA"/>
</dbReference>
<dbReference type="AlphaFoldDB" id="A0A9N9HI58"/>
<dbReference type="Proteomes" id="UP000789739">
    <property type="component" value="Unassembled WGS sequence"/>
</dbReference>
<accession>A0A9N9HI58</accession>
<protein>
    <submittedName>
        <fullName evidence="1">6886_t:CDS:1</fullName>
    </submittedName>
</protein>
<feature type="non-terminal residue" evidence="1">
    <location>
        <position position="1"/>
    </location>
</feature>
<proteinExistence type="predicted"/>
<gene>
    <name evidence="1" type="ORF">PBRASI_LOCUS11627</name>
</gene>